<sequence>MLNLKNIREFIRRSRQLEREIQAVQKYNSHFESNKEAATISHKLMAVERCFINVYARPYSHAKRHLLYSISDKDSYASSFMSAVYDAIDTLIHAKSDKTKAAAGKELAKQISYIQAAVQCATNTISSFI</sequence>
<dbReference type="WBParaSite" id="PS1159_v2.g21339.t1">
    <property type="protein sequence ID" value="PS1159_v2.g21339.t1"/>
    <property type="gene ID" value="PS1159_v2.g21339"/>
</dbReference>
<name>A0AC35FVS6_9BILA</name>
<evidence type="ECO:0000313" key="2">
    <source>
        <dbReference type="WBParaSite" id="PS1159_v2.g21339.t1"/>
    </source>
</evidence>
<accession>A0AC35FVS6</accession>
<dbReference type="Proteomes" id="UP000887580">
    <property type="component" value="Unplaced"/>
</dbReference>
<organism evidence="1 2">
    <name type="scientific">Panagrolaimus sp. PS1159</name>
    <dbReference type="NCBI Taxonomy" id="55785"/>
    <lineage>
        <taxon>Eukaryota</taxon>
        <taxon>Metazoa</taxon>
        <taxon>Ecdysozoa</taxon>
        <taxon>Nematoda</taxon>
        <taxon>Chromadorea</taxon>
        <taxon>Rhabditida</taxon>
        <taxon>Tylenchina</taxon>
        <taxon>Panagrolaimomorpha</taxon>
        <taxon>Panagrolaimoidea</taxon>
        <taxon>Panagrolaimidae</taxon>
        <taxon>Panagrolaimus</taxon>
    </lineage>
</organism>
<protein>
    <submittedName>
        <fullName evidence="2">Transferrin receptor-like dimerisation domain-containing protein</fullName>
    </submittedName>
</protein>
<proteinExistence type="predicted"/>
<evidence type="ECO:0000313" key="1">
    <source>
        <dbReference type="Proteomes" id="UP000887580"/>
    </source>
</evidence>
<reference evidence="2" key="1">
    <citation type="submission" date="2022-11" db="UniProtKB">
        <authorList>
            <consortium name="WormBaseParasite"/>
        </authorList>
    </citation>
    <scope>IDENTIFICATION</scope>
</reference>